<reference evidence="2" key="2">
    <citation type="submission" date="2020-09" db="EMBL/GenBank/DDBJ databases">
        <authorList>
            <person name="Sun Q."/>
            <person name="Ohkuma M."/>
        </authorList>
    </citation>
    <scope>NUCLEOTIDE SEQUENCE</scope>
    <source>
        <strain evidence="2">JCM 4637</strain>
    </source>
</reference>
<feature type="region of interest" description="Disordered" evidence="1">
    <location>
        <begin position="32"/>
        <end position="51"/>
    </location>
</feature>
<feature type="region of interest" description="Disordered" evidence="1">
    <location>
        <begin position="81"/>
        <end position="155"/>
    </location>
</feature>
<dbReference type="Proteomes" id="UP000638353">
    <property type="component" value="Unassembled WGS sequence"/>
</dbReference>
<dbReference type="EMBL" id="BMVC01000005">
    <property type="protein sequence ID" value="GHC92424.1"/>
    <property type="molecule type" value="Genomic_DNA"/>
</dbReference>
<evidence type="ECO:0000313" key="2">
    <source>
        <dbReference type="EMBL" id="GHC92424.1"/>
    </source>
</evidence>
<evidence type="ECO:0000313" key="3">
    <source>
        <dbReference type="Proteomes" id="UP000638353"/>
    </source>
</evidence>
<reference evidence="2" key="1">
    <citation type="journal article" date="2014" name="Int. J. Syst. Evol. Microbiol.">
        <title>Complete genome sequence of Corynebacterium casei LMG S-19264T (=DSM 44701T), isolated from a smear-ripened cheese.</title>
        <authorList>
            <consortium name="US DOE Joint Genome Institute (JGI-PGF)"/>
            <person name="Walter F."/>
            <person name="Albersmeier A."/>
            <person name="Kalinowski J."/>
            <person name="Ruckert C."/>
        </authorList>
    </citation>
    <scope>NUCLEOTIDE SEQUENCE</scope>
    <source>
        <strain evidence="2">JCM 4637</strain>
    </source>
</reference>
<sequence>MPLAQPLVNTRGMTDTQVIVTSRCRQQGVQENAGPVRLDPPERHRAGAFSPVPRYVQGLAPLPPPRVGGLGASAPSVVPTLSSAQVGAHPRTYSSQGLGTDTQTWAQGLRQAPGPVTETSTGPGDRNRPPAPASGTPAAHPPVQQPRQRRVHVVQ</sequence>
<feature type="compositionally biased region" description="Polar residues" evidence="1">
    <location>
        <begin position="92"/>
        <end position="106"/>
    </location>
</feature>
<gene>
    <name evidence="2" type="ORF">GCM10010334_28320</name>
</gene>
<accession>A0A918WXD6</accession>
<protein>
    <submittedName>
        <fullName evidence="2">Uncharacterized protein</fullName>
    </submittedName>
</protein>
<name>A0A918WXD6_9ACTN</name>
<evidence type="ECO:0000256" key="1">
    <source>
        <dbReference type="SAM" id="MobiDB-lite"/>
    </source>
</evidence>
<proteinExistence type="predicted"/>
<organism evidence="2 3">
    <name type="scientific">Streptomyces finlayi</name>
    <dbReference type="NCBI Taxonomy" id="67296"/>
    <lineage>
        <taxon>Bacteria</taxon>
        <taxon>Bacillati</taxon>
        <taxon>Actinomycetota</taxon>
        <taxon>Actinomycetes</taxon>
        <taxon>Kitasatosporales</taxon>
        <taxon>Streptomycetaceae</taxon>
        <taxon>Streptomyces</taxon>
    </lineage>
</organism>
<dbReference type="AlphaFoldDB" id="A0A918WXD6"/>
<comment type="caution">
    <text evidence="2">The sequence shown here is derived from an EMBL/GenBank/DDBJ whole genome shotgun (WGS) entry which is preliminary data.</text>
</comment>